<dbReference type="PROSITE" id="PS51257">
    <property type="entry name" value="PROKAR_LIPOPROTEIN"/>
    <property type="match status" value="1"/>
</dbReference>
<proteinExistence type="predicted"/>
<evidence type="ECO:0000313" key="3">
    <source>
        <dbReference type="Proteomes" id="UP000645610"/>
    </source>
</evidence>
<evidence type="ECO:0000259" key="1">
    <source>
        <dbReference type="Pfam" id="PF13648"/>
    </source>
</evidence>
<comment type="caution">
    <text evidence="2">The sequence shown here is derived from an EMBL/GenBank/DDBJ whole genome shotgun (WGS) entry which is preliminary data.</text>
</comment>
<dbReference type="Proteomes" id="UP000645610">
    <property type="component" value="Unassembled WGS sequence"/>
</dbReference>
<organism evidence="2 3">
    <name type="scientific">Hymenobacter properus</name>
    <dbReference type="NCBI Taxonomy" id="2791026"/>
    <lineage>
        <taxon>Bacteria</taxon>
        <taxon>Pseudomonadati</taxon>
        <taxon>Bacteroidota</taxon>
        <taxon>Cytophagia</taxon>
        <taxon>Cytophagales</taxon>
        <taxon>Hymenobacteraceae</taxon>
        <taxon>Hymenobacter</taxon>
    </lineage>
</organism>
<gene>
    <name evidence="2" type="ORF">I2I01_11950</name>
</gene>
<accession>A0A931BEE1</accession>
<name>A0A931BEE1_9BACT</name>
<keyword evidence="3" id="KW-1185">Reference proteome</keyword>
<reference evidence="2 3" key="1">
    <citation type="submission" date="2020-11" db="EMBL/GenBank/DDBJ databases">
        <authorList>
            <person name="Kim M.K."/>
        </authorList>
    </citation>
    <scope>NUCLEOTIDE SEQUENCE [LARGE SCALE GENOMIC DNA]</scope>
    <source>
        <strain evidence="2 3">BT439</strain>
    </source>
</reference>
<dbReference type="RefSeq" id="WP_196286668.1">
    <property type="nucleotide sequence ID" value="NZ_JADQDP010000002.1"/>
</dbReference>
<dbReference type="InterPro" id="IPR024311">
    <property type="entry name" value="Lipocalin-like"/>
</dbReference>
<dbReference type="Pfam" id="PF13648">
    <property type="entry name" value="Lipocalin_4"/>
    <property type="match status" value="1"/>
</dbReference>
<feature type="domain" description="Lipocalin-like" evidence="1">
    <location>
        <begin position="39"/>
        <end position="121"/>
    </location>
</feature>
<dbReference type="EMBL" id="JADQDP010000002">
    <property type="protein sequence ID" value="MBF9142355.1"/>
    <property type="molecule type" value="Genomic_DNA"/>
</dbReference>
<protein>
    <submittedName>
        <fullName evidence="2">Lipocalin family protein</fullName>
    </submittedName>
</protein>
<dbReference type="AlphaFoldDB" id="A0A931BEE1"/>
<sequence length="171" mass="18131">MKTFRYLLLPTLLAVAVSCKKDKEDAPAPSKTALLTAVTWKGSSSTLAVDAQSNTAAIASSNQIGYKFNTDGKSVVTYSDGSTGPGTWQLQNSDSEIVLKDGSSAAQTRKVFELTGQKLSIGRSFDKAAIQKVLTSASGADFELALIVAGSSSVNWQNVNTVQYQVNYVPK</sequence>
<evidence type="ECO:0000313" key="2">
    <source>
        <dbReference type="EMBL" id="MBF9142355.1"/>
    </source>
</evidence>